<gene>
    <name evidence="2" type="ORF">GCM10025864_00450</name>
    <name evidence="3" type="ORF">GCM10025864_44510</name>
</gene>
<name>A0ABQ6HUS7_9MICO</name>
<comment type="caution">
    <text evidence="2">The sequence shown here is derived from an EMBL/GenBank/DDBJ whole genome shotgun (WGS) entry which is preliminary data.</text>
</comment>
<dbReference type="EMBL" id="BSUK01000001">
    <property type="protein sequence ID" value="GMA26692.1"/>
    <property type="molecule type" value="Genomic_DNA"/>
</dbReference>
<reference evidence="2" key="1">
    <citation type="journal article" date="2014" name="Int. J. Syst. Evol. Microbiol.">
        <title>Complete genome of a new Firmicutes species belonging to the dominant human colonic microbiota ('Ruminococcus bicirculans') reveals two chromosomes and a selective capacity to utilize plant glucans.</title>
        <authorList>
            <consortium name="NISC Comparative Sequencing Program"/>
            <person name="Wegmann U."/>
            <person name="Louis P."/>
            <person name="Goesmann A."/>
            <person name="Henrissat B."/>
            <person name="Duncan S.H."/>
            <person name="Flint H.J."/>
        </authorList>
    </citation>
    <scope>NUCLEOTIDE SEQUENCE</scope>
    <source>
        <strain evidence="2">NBRC 106348</strain>
    </source>
</reference>
<sequence>MHVRWYERQGSDGEAYEGDALVQWAPNGGDPTGLNSVAITLLGQGAREPITNPTGEATLPALTSASPSAAAQGAQVEIRGAYLGGATSVKFGATAATSFLVVNSATIVAVVPAGSAGAANITVVTPAGTSDALAYTRGA</sequence>
<evidence type="ECO:0000313" key="2">
    <source>
        <dbReference type="EMBL" id="GMA22286.1"/>
    </source>
</evidence>
<keyword evidence="4" id="KW-1185">Reference proteome</keyword>
<evidence type="ECO:0000259" key="1">
    <source>
        <dbReference type="Pfam" id="PF01833"/>
    </source>
</evidence>
<dbReference type="Pfam" id="PF01833">
    <property type="entry name" value="TIG"/>
    <property type="match status" value="1"/>
</dbReference>
<dbReference type="Proteomes" id="UP001157091">
    <property type="component" value="Unassembled WGS sequence"/>
</dbReference>
<dbReference type="CDD" id="cd00102">
    <property type="entry name" value="IPT"/>
    <property type="match status" value="1"/>
</dbReference>
<organism evidence="2 4">
    <name type="scientific">Luteimicrobium album</name>
    <dbReference type="NCBI Taxonomy" id="1054550"/>
    <lineage>
        <taxon>Bacteria</taxon>
        <taxon>Bacillati</taxon>
        <taxon>Actinomycetota</taxon>
        <taxon>Actinomycetes</taxon>
        <taxon>Micrococcales</taxon>
        <taxon>Luteimicrobium</taxon>
    </lineage>
</organism>
<dbReference type="SUPFAM" id="SSF81296">
    <property type="entry name" value="E set domains"/>
    <property type="match status" value="1"/>
</dbReference>
<dbReference type="InterPro" id="IPR002909">
    <property type="entry name" value="IPT_dom"/>
</dbReference>
<reference evidence="4" key="2">
    <citation type="journal article" date="2019" name="Int. J. Syst. Evol. Microbiol.">
        <title>The Global Catalogue of Microorganisms (GCM) 10K type strain sequencing project: providing services to taxonomists for standard genome sequencing and annotation.</title>
        <authorList>
            <consortium name="The Broad Institute Genomics Platform"/>
            <consortium name="The Broad Institute Genome Sequencing Center for Infectious Disease"/>
            <person name="Wu L."/>
            <person name="Ma J."/>
        </authorList>
    </citation>
    <scope>NUCLEOTIDE SEQUENCE [LARGE SCALE GENOMIC DNA]</scope>
    <source>
        <strain evidence="4">NBRC 106348</strain>
    </source>
</reference>
<dbReference type="InterPro" id="IPR013783">
    <property type="entry name" value="Ig-like_fold"/>
</dbReference>
<protein>
    <recommendedName>
        <fullName evidence="1">IPT/TIG domain-containing protein</fullName>
    </recommendedName>
</protein>
<evidence type="ECO:0000313" key="3">
    <source>
        <dbReference type="EMBL" id="GMA26692.1"/>
    </source>
</evidence>
<accession>A0ABQ6HUS7</accession>
<evidence type="ECO:0000313" key="4">
    <source>
        <dbReference type="Proteomes" id="UP001157091"/>
    </source>
</evidence>
<dbReference type="EMBL" id="BSUK01000001">
    <property type="protein sequence ID" value="GMA22286.1"/>
    <property type="molecule type" value="Genomic_DNA"/>
</dbReference>
<dbReference type="Gene3D" id="2.60.40.10">
    <property type="entry name" value="Immunoglobulins"/>
    <property type="match status" value="1"/>
</dbReference>
<feature type="domain" description="IPT/TIG" evidence="1">
    <location>
        <begin position="60"/>
        <end position="135"/>
    </location>
</feature>
<proteinExistence type="predicted"/>
<dbReference type="InterPro" id="IPR014756">
    <property type="entry name" value="Ig_E-set"/>
</dbReference>
<reference evidence="2" key="3">
    <citation type="submission" date="2023-02" db="EMBL/GenBank/DDBJ databases">
        <authorList>
            <person name="Sun Q."/>
            <person name="Mori K."/>
        </authorList>
    </citation>
    <scope>NUCLEOTIDE SEQUENCE</scope>
    <source>
        <strain evidence="2">NBRC 106348</strain>
    </source>
</reference>